<evidence type="ECO:0000313" key="2">
    <source>
        <dbReference type="Proteomes" id="UP000198734"/>
    </source>
</evidence>
<reference evidence="2" key="1">
    <citation type="submission" date="2016-10" db="EMBL/GenBank/DDBJ databases">
        <authorList>
            <person name="Varghese N."/>
            <person name="Submissions S."/>
        </authorList>
    </citation>
    <scope>NUCLEOTIDE SEQUENCE [LARGE SCALE GENOMIC DNA]</scope>
    <source>
        <strain evidence="2">DSM 11706</strain>
    </source>
</reference>
<name>A0A1I5ZVV9_9BACI</name>
<dbReference type="AlphaFoldDB" id="A0A1I5ZVV9"/>
<protein>
    <submittedName>
        <fullName evidence="1">Uncharacterized protein</fullName>
    </submittedName>
</protein>
<evidence type="ECO:0000313" key="1">
    <source>
        <dbReference type="EMBL" id="SFQ60535.1"/>
    </source>
</evidence>
<dbReference type="EMBL" id="FOXU01000006">
    <property type="protein sequence ID" value="SFQ60535.1"/>
    <property type="molecule type" value="Genomic_DNA"/>
</dbReference>
<keyword evidence="2" id="KW-1185">Reference proteome</keyword>
<gene>
    <name evidence="1" type="ORF">SAMN05421670_2916</name>
</gene>
<sequence>MDRKHSNYEVQIIGKPLRCPHCDSAIFSHREVYLDIVSPNVDVDPFNEDPPEQLVLQSFTCNDCYNIQQFQQLTKGMETNIVCKQVD</sequence>
<dbReference type="Proteomes" id="UP000198734">
    <property type="component" value="Unassembled WGS sequence"/>
</dbReference>
<proteinExistence type="predicted"/>
<organism evidence="1 2">
    <name type="scientific">Psychrobacillus psychrotolerans</name>
    <dbReference type="NCBI Taxonomy" id="126156"/>
    <lineage>
        <taxon>Bacteria</taxon>
        <taxon>Bacillati</taxon>
        <taxon>Bacillota</taxon>
        <taxon>Bacilli</taxon>
        <taxon>Bacillales</taxon>
        <taxon>Bacillaceae</taxon>
        <taxon>Psychrobacillus</taxon>
    </lineage>
</organism>
<dbReference type="STRING" id="126156.SAMN05421670_2916"/>
<accession>A0A1I5ZVV9</accession>